<keyword evidence="1" id="KW-0472">Membrane</keyword>
<sequence>MQKRKAYRTAILGILIAIIFVQSMVPFLGYIPTGFINITIIHITVIVAAIVLGPKSGAIVGLVWGIGTVIRAFTSPTSIIDTTVFTNPVVAVLPRICVGLIAGFIYLWFKKHTSKKILGMAIAAGVGSLVNTVLVLGLMRLMYANTMAQAYATQTDLLNKVLLVIVGTNGIPEMIVAIIVAPAISTAIFKTNRFLDN</sequence>
<dbReference type="Pfam" id="PF12822">
    <property type="entry name" value="ECF_trnsprt"/>
    <property type="match status" value="1"/>
</dbReference>
<dbReference type="Gene3D" id="1.10.1760.20">
    <property type="match status" value="1"/>
</dbReference>
<keyword evidence="1" id="KW-1133">Transmembrane helix</keyword>
<feature type="transmembrane region" description="Helical" evidence="1">
    <location>
        <begin position="163"/>
        <end position="189"/>
    </location>
</feature>
<reference evidence="2 3" key="1">
    <citation type="submission" date="2018-10" db="EMBL/GenBank/DDBJ databases">
        <title>Lactobacillus sp. R7 and Lactobacillus sp. R19 isolated from fermented mustard green product of Taiwan.</title>
        <authorList>
            <person name="Lin S.-T."/>
        </authorList>
    </citation>
    <scope>NUCLEOTIDE SEQUENCE [LARGE SCALE GENOMIC DNA]</scope>
    <source>
        <strain evidence="2 3">BCRC 81127</strain>
    </source>
</reference>
<accession>A0A4Z0JJT4</accession>
<evidence type="ECO:0000256" key="1">
    <source>
        <dbReference type="SAM" id="Phobius"/>
    </source>
</evidence>
<dbReference type="EMBL" id="RKLY01000023">
    <property type="protein sequence ID" value="TGD22368.1"/>
    <property type="molecule type" value="Genomic_DNA"/>
</dbReference>
<dbReference type="InterPro" id="IPR024529">
    <property type="entry name" value="ECF_trnsprt_substrate-spec"/>
</dbReference>
<keyword evidence="3" id="KW-1185">Reference proteome</keyword>
<feature type="transmembrane region" description="Helical" evidence="1">
    <location>
        <begin position="121"/>
        <end position="143"/>
    </location>
</feature>
<dbReference type="Proteomes" id="UP000298021">
    <property type="component" value="Unassembled WGS sequence"/>
</dbReference>
<evidence type="ECO:0000313" key="2">
    <source>
        <dbReference type="EMBL" id="TGD22368.1"/>
    </source>
</evidence>
<keyword evidence="1" id="KW-0812">Transmembrane</keyword>
<gene>
    <name evidence="2" type="ORF">EGT49_08995</name>
</gene>
<evidence type="ECO:0000313" key="3">
    <source>
        <dbReference type="Proteomes" id="UP000298021"/>
    </source>
</evidence>
<dbReference type="RefSeq" id="WP_135373584.1">
    <property type="nucleotide sequence ID" value="NZ_RKLY01000023.1"/>
</dbReference>
<feature type="transmembrane region" description="Helical" evidence="1">
    <location>
        <begin position="7"/>
        <end position="28"/>
    </location>
</feature>
<organism evidence="2 3">
    <name type="scientific">Companilactobacillus suantsaicola</name>
    <dbReference type="NCBI Taxonomy" id="2487723"/>
    <lineage>
        <taxon>Bacteria</taxon>
        <taxon>Bacillati</taxon>
        <taxon>Bacillota</taxon>
        <taxon>Bacilli</taxon>
        <taxon>Lactobacillales</taxon>
        <taxon>Lactobacillaceae</taxon>
        <taxon>Companilactobacillus</taxon>
    </lineage>
</organism>
<name>A0A4Z0JJT4_9LACO</name>
<comment type="caution">
    <text evidence="2">The sequence shown here is derived from an EMBL/GenBank/DDBJ whole genome shotgun (WGS) entry which is preliminary data.</text>
</comment>
<dbReference type="GO" id="GO:0022857">
    <property type="term" value="F:transmembrane transporter activity"/>
    <property type="evidence" value="ECO:0007669"/>
    <property type="project" value="InterPro"/>
</dbReference>
<dbReference type="AlphaFoldDB" id="A0A4Z0JJT4"/>
<protein>
    <submittedName>
        <fullName evidence="2">ECF transporter S component</fullName>
    </submittedName>
</protein>
<dbReference type="OrthoDB" id="9813540at2"/>
<feature type="transmembrane region" description="Helical" evidence="1">
    <location>
        <begin position="92"/>
        <end position="109"/>
    </location>
</feature>
<proteinExistence type="predicted"/>